<dbReference type="eggNOG" id="COG0463">
    <property type="taxonomic scope" value="Bacteria"/>
</dbReference>
<comment type="caution">
    <text evidence="2">The sequence shown here is derived from an EMBL/GenBank/DDBJ whole genome shotgun (WGS) entry which is preliminary data.</text>
</comment>
<feature type="region of interest" description="Disordered" evidence="1">
    <location>
        <begin position="28"/>
        <end position="53"/>
    </location>
</feature>
<dbReference type="Pfam" id="PF04464">
    <property type="entry name" value="Glyphos_transf"/>
    <property type="match status" value="1"/>
</dbReference>
<accession>J0N3M2</accession>
<dbReference type="EMBL" id="AKFT01000183">
    <property type="protein sequence ID" value="EJF38992.1"/>
    <property type="molecule type" value="Genomic_DNA"/>
</dbReference>
<dbReference type="eggNOG" id="COG1887">
    <property type="taxonomic scope" value="Bacteria"/>
</dbReference>
<reference evidence="2 3" key="1">
    <citation type="submission" date="2012-05" db="EMBL/GenBank/DDBJ databases">
        <authorList>
            <person name="Harkins D.M."/>
            <person name="Madupu R."/>
            <person name="Durkin A.S."/>
            <person name="Torralba M."/>
            <person name="Methe B."/>
            <person name="Sutton G.G."/>
            <person name="Nelson K.E."/>
        </authorList>
    </citation>
    <scope>NUCLEOTIDE SEQUENCE [LARGE SCALE GENOMIC DNA]</scope>
    <source>
        <strain evidence="2 3">F0489</strain>
    </source>
</reference>
<dbReference type="InterPro" id="IPR043149">
    <property type="entry name" value="TagF_N"/>
</dbReference>
<gene>
    <name evidence="2" type="ORF">HMPREF1318_1118</name>
</gene>
<sequence>MHRRGHSSLYRPVFGCCTAAHSEVLPEGAGAPGADGASMSDVSSSGDSRHRRPALSVVIPVGGSPTRPTALEGAAPTAHIPSAEGIERSICSVINQSLQELEVIIVARVPGAGDNNASSDHAVSAAVSVAQRLSEQDCRIRVMAEADIATGVETAEAPLLTVLDPHDTVAAGAYEIMTSQLSNSGSQAVIGAMCPSRSLNPSRLRRRRARLVDVLDALEDPLMGRLLARTELWRAAVCPDEPVIEAIVIKVLMAARMIDVIDYCVLQRSSCRDTQDTDDGALEDGIARAQAIVRTAASTPALLSRLLGAWMRDEVVDLAIRAVEALPYESGRRLRDDVGGLLPVVSDKAWSLLPLLDRALVWVLAYGTRTDLEELIGSRIEDTTACPIQLVEDPRAPLHAIPPVLDRIAALPAELLTVHASDLRLIATGSPQWRTPYCLEVRGLAYVRGLSCDDSGSLFIEAFDDDGALVAKGRASRKRALNADVEADDPWHSHINEGYTAALWMAGERADGKRVRLRAVLTIADRTTAAWLPDLPEVPDGPAEGHGAGGGVHEAGSARPVEVTLDAACIEDGILTLEGRASQTLDPMIIRAHSQRGDYELTAHRVRTDGWRVVADLYDTALASGEHVLTWNSGSEHSGPCLAGVFISATPVELAGHIRSVRLCAGADRQVALTVMPPLTAFERSSFGRAQLVSRAPGSLKRSLVFESFDGRSTGEPPAAILADLLAHGLDAPVWWTVADGATNAPQGSTPVVRGSRAWFEALRTARIIIADDHLPEWFYKRPGQRIIRIWRSMPNNERVPDAPSRTARLSYRRLMARQVPQWDLLLPQTDAAARDLRASTGYTGRTLVVEQPRSDGLNVGLLVGDECKRQVRAWILDVLAGES</sequence>
<dbReference type="GO" id="GO:0047355">
    <property type="term" value="F:CDP-glycerol glycerophosphotransferase activity"/>
    <property type="evidence" value="ECO:0007669"/>
    <property type="project" value="InterPro"/>
</dbReference>
<evidence type="ECO:0000313" key="2">
    <source>
        <dbReference type="EMBL" id="EJF38992.1"/>
    </source>
</evidence>
<feature type="compositionally biased region" description="Low complexity" evidence="1">
    <location>
        <begin position="28"/>
        <end position="46"/>
    </location>
</feature>
<dbReference type="InterPro" id="IPR029044">
    <property type="entry name" value="Nucleotide-diphossugar_trans"/>
</dbReference>
<dbReference type="PATRIC" id="fig|1125718.3.peg.2360"/>
<dbReference type="CDD" id="cd00761">
    <property type="entry name" value="Glyco_tranf_GTA_type"/>
    <property type="match status" value="1"/>
</dbReference>
<proteinExistence type="predicted"/>
<protein>
    <submittedName>
        <fullName evidence="2">CDP-glycerol:poly(Glycerophosphate) glycerophosphotransferase domain protein</fullName>
    </submittedName>
</protein>
<dbReference type="AlphaFoldDB" id="J0N3M2"/>
<keyword evidence="3" id="KW-1185">Reference proteome</keyword>
<dbReference type="InterPro" id="IPR007554">
    <property type="entry name" value="Glycerophosphate_synth"/>
</dbReference>
<dbReference type="GO" id="GO:0016020">
    <property type="term" value="C:membrane"/>
    <property type="evidence" value="ECO:0007669"/>
    <property type="project" value="InterPro"/>
</dbReference>
<organism evidence="2 3">
    <name type="scientific">Actinomyces massiliensis F0489</name>
    <dbReference type="NCBI Taxonomy" id="1125718"/>
    <lineage>
        <taxon>Bacteria</taxon>
        <taxon>Bacillati</taxon>
        <taxon>Actinomycetota</taxon>
        <taxon>Actinomycetes</taxon>
        <taxon>Actinomycetales</taxon>
        <taxon>Actinomycetaceae</taxon>
        <taxon>Actinomyces</taxon>
    </lineage>
</organism>
<dbReference type="Gene3D" id="3.90.550.10">
    <property type="entry name" value="Spore Coat Polysaccharide Biosynthesis Protein SpsA, Chain A"/>
    <property type="match status" value="1"/>
</dbReference>
<evidence type="ECO:0000256" key="1">
    <source>
        <dbReference type="SAM" id="MobiDB-lite"/>
    </source>
</evidence>
<dbReference type="Gene3D" id="3.40.50.11820">
    <property type="match status" value="1"/>
</dbReference>
<dbReference type="Proteomes" id="UP000002941">
    <property type="component" value="Unassembled WGS sequence"/>
</dbReference>
<evidence type="ECO:0000313" key="3">
    <source>
        <dbReference type="Proteomes" id="UP000002941"/>
    </source>
</evidence>
<dbReference type="SUPFAM" id="SSF53448">
    <property type="entry name" value="Nucleotide-diphospho-sugar transferases"/>
    <property type="match status" value="1"/>
</dbReference>
<keyword evidence="2" id="KW-0808">Transferase</keyword>
<name>J0N3M2_9ACTO</name>